<feature type="region of interest" description="Disordered" evidence="6">
    <location>
        <begin position="133"/>
        <end position="184"/>
    </location>
</feature>
<sequence>MTSFTSAGAWRNPSGELDEGAHISGSAEMSGNTEGSWPDQVVGDLSTGGFFEQVMTVRTAGGGGGGGAPSETRHRKKRLRLSCGECSKKKNAPSTHQAAPRQPEPSGGDEVRDLRAEVAQLRALVSKACQPQDTWSHVAADSQRAAETANLDHQPVAPNDGKDKAQDGVDGNKNDLSDPRERSPRGYYRQHTLLQFFAEVPQLFPFIKETVDEGLKPYGVDLKKYKPVKHDWRAKSPLQDESSLGGLLPPKEDTDVLVSFYLDHLEQLHRVVHIPTFNREYANFWIPERPRYDAMTALVLAMLSISVCASVSTPGGSSAIPSAYRSMPEQWVAACDGWLRQQSSKNRKLVHYQISCLVYLAKRINMIGKKRFWIESGSLIQNAMMDGLHFDPSPSTDGPYMREMKRRIWFVIRELDLQNAFEYGLPTLLQNIGSNVAAPANLDDDEFDDATKQLPVPKPASQFTCTSYQSLSARSWALRLEVSRRLFSTGSSQELSYDDVLRYTHEITQALNSLPPWDRSDIKVEEEMERKKLLLTHAFLQFQLKECALAMHRPYLQSDSGKFWLSENISYHMSRDILVLNSKLAELGVQSLTLLREDLLFASLNLTRITMLQPRSSTGVIMASSQSTIDLLDQCLPFIEDKYLRCLEPWCFFTMCGAVMLHKMYLDKDTWSAAKSSCAQRFLDLHYKQIGRQQTSLLTQQVATSRVSPSHVDSVASHQLPTPETGMSQGILAPSMWLDSSYPDATTLREYSPSDIAWIFAVQLSLMWAPGPLFGRLIDTYGATPVLVPCSVLCVFGLCMTSLADRYYQIFLAQGLVFGIGSGGVFTTAFVCVGQWFVRRRGLATGIASTGSSLGGVVFPILLDRLSRSVGFYGAVRYTALILGVVLAASCLMVRARLPRKKWDPDVKWFDASLFRDREFALYTVGSYFVIASSFPGRIVPSYLADHLGHFNVITFCSLLTGVSILALWLPFGFYPSHAGVIVFALVYGFVSGAFVSLLMPCAAKAGGIEKLGQRFGTFQAVMAVSPGNRLGRPKGSKNKRTLILEGKNKRTDAQEDNSVSDAMQWSEPGPRRQQRHQQQQQHQQQEQQQQQQSDSMSIDFDAEHGSDTAFAHTDDFISDGNPSALPGPSLVSLLDSMGGSRPNSSHDDDLNNLFAQASAALSHPQSSHAMQFDTLDTRGDSGYGTGTSNSSVDEVTMPSPHSIMFSTGKPGAQGTYTSTPWDMPRCSCLQQQVQLVYQLGDLQFSHAEAPAVDRVLQGVQLAQGPWKSLMHCKRCQSQGIQNEAYLLFATSIRILLSSVQKLNMSLYPVDASRDVLEKSRFAAEVGAALLITPNGERVLTRLGFDFKRARADDMVCFEVRDGATFSALSTADLSRAREEFGAPLYTVHRVDLHNELLRLTSHLDIQLASKVVSADADKGFVLLEDGSRHYADLIVAADGLHSALRATVLGDEEAAKPTPSGMSAFRFMIPTSDLQDDPHFQGLLSVKGRGNSVLADTAHQTERHMVWYSCRDGQIQNFAGIHESTPAGELDLKALMLEEFGHYHPSLVHIIKVAPNVTDWPLSFLKPLSTWHRGKIVLIGDAAHAMLPFGAQGANQAIEDAGALGALFGGDESASEVSSRLVLYETVRRLRASRVQTLSQVRLGKEKEVEAELRKYADPPGSDTFVIDPVQTPGHVHAANLTEESARTTEELLKENNEKYHIFFTLEDHMGLTRPKVYLHNHIAHHDLTLWALGATPEVLRSQHNRNALYMRDAMIVVEPLVQDLEDDAIFKRCLGKEEHFRNFEQFFLNQITEKGYQAVLQKYLIGGGDVANDMLYRIYMGYVHGLIHICLALEFRQPLLLAEGLAQAAVHHDGWYTEYLSAAEAAAKEAKEPSLPLATIVDMERQDPKISTASSLDYHTQTRKHSGRWAMDKEMARDGVLGNAKEELVRLAARWRVDPDDLDRATAELINTAIYITAGAQRPPYQCTFDFFLLHCATASIGHLSFLKETSMSKEQKARLLEYSGRVFMMTYAGMGTPELRMDYLCSHRSKLPNQGWAEVFQRACLHEDDGHMSKMIRSTRIAQEISAPYDHLPEFRVKQDMFLTAGIAMIDSGSPQPMTWSKHWDFIRGAGFPGAWERFPKRDY</sequence>
<dbReference type="InterPro" id="IPR011701">
    <property type="entry name" value="MFS"/>
</dbReference>
<feature type="compositionally biased region" description="Basic residues" evidence="6">
    <location>
        <begin position="1032"/>
        <end position="1041"/>
    </location>
</feature>
<comment type="caution">
    <text evidence="10">The sequence shown here is derived from an EMBL/GenBank/DDBJ whole genome shotgun (WGS) entry which is preliminary data.</text>
</comment>
<evidence type="ECO:0000313" key="10">
    <source>
        <dbReference type="EMBL" id="KAJ6442758.1"/>
    </source>
</evidence>
<evidence type="ECO:0000256" key="3">
    <source>
        <dbReference type="ARBA" id="ARBA00022827"/>
    </source>
</evidence>
<feature type="region of interest" description="Disordered" evidence="6">
    <location>
        <begin position="1030"/>
        <end position="1098"/>
    </location>
</feature>
<dbReference type="InterPro" id="IPR007219">
    <property type="entry name" value="XnlR_reg_dom"/>
</dbReference>
<evidence type="ECO:0000259" key="8">
    <source>
        <dbReference type="Pfam" id="PF01494"/>
    </source>
</evidence>
<dbReference type="InterPro" id="IPR002938">
    <property type="entry name" value="FAD-bd"/>
</dbReference>
<name>A0AB34FVD4_9HYPO</name>
<proteinExistence type="predicted"/>
<keyword evidence="7" id="KW-0812">Transmembrane</keyword>
<evidence type="ECO:0000256" key="1">
    <source>
        <dbReference type="ARBA" id="ARBA00004141"/>
    </source>
</evidence>
<dbReference type="Gene3D" id="1.20.1250.20">
    <property type="entry name" value="MFS general substrate transporter like domains"/>
    <property type="match status" value="1"/>
</dbReference>
<evidence type="ECO:0000256" key="4">
    <source>
        <dbReference type="ARBA" id="ARBA00023002"/>
    </source>
</evidence>
<keyword evidence="7" id="KW-0472">Membrane</keyword>
<dbReference type="GO" id="GO:0008270">
    <property type="term" value="F:zinc ion binding"/>
    <property type="evidence" value="ECO:0007669"/>
    <property type="project" value="InterPro"/>
</dbReference>
<dbReference type="SUPFAM" id="SSF54373">
    <property type="entry name" value="FAD-linked reductases, C-terminal domain"/>
    <property type="match status" value="1"/>
</dbReference>
<feature type="transmembrane region" description="Helical" evidence="7">
    <location>
        <begin position="786"/>
        <end position="804"/>
    </location>
</feature>
<dbReference type="EMBL" id="JAQHRD010000003">
    <property type="protein sequence ID" value="KAJ6442758.1"/>
    <property type="molecule type" value="Genomic_DNA"/>
</dbReference>
<feature type="transmembrane region" description="Helical" evidence="7">
    <location>
        <begin position="875"/>
        <end position="894"/>
    </location>
</feature>
<feature type="transmembrane region" description="Helical" evidence="7">
    <location>
        <begin position="810"/>
        <end position="831"/>
    </location>
</feature>
<dbReference type="InterPro" id="IPR036259">
    <property type="entry name" value="MFS_trans_sf"/>
</dbReference>
<dbReference type="Pfam" id="PF14027">
    <property type="entry name" value="Questin_oxidase"/>
    <property type="match status" value="1"/>
</dbReference>
<dbReference type="CDD" id="cd12148">
    <property type="entry name" value="fungal_TF_MHR"/>
    <property type="match status" value="1"/>
</dbReference>
<keyword evidence="11" id="KW-1185">Reference proteome</keyword>
<evidence type="ECO:0000256" key="5">
    <source>
        <dbReference type="ARBA" id="ARBA00023242"/>
    </source>
</evidence>
<evidence type="ECO:0000256" key="6">
    <source>
        <dbReference type="SAM" id="MobiDB-lite"/>
    </source>
</evidence>
<dbReference type="PRINTS" id="PR00420">
    <property type="entry name" value="RNGMNOXGNASE"/>
</dbReference>
<dbReference type="SUPFAM" id="SSF103473">
    <property type="entry name" value="MFS general substrate transporter"/>
    <property type="match status" value="1"/>
</dbReference>
<dbReference type="GO" id="GO:0016020">
    <property type="term" value="C:membrane"/>
    <property type="evidence" value="ECO:0007669"/>
    <property type="project" value="UniProtKB-SubCell"/>
</dbReference>
<feature type="transmembrane region" description="Helical" evidence="7">
    <location>
        <begin position="920"/>
        <end position="939"/>
    </location>
</feature>
<keyword evidence="3" id="KW-0274">FAD</keyword>
<dbReference type="InterPro" id="IPR036188">
    <property type="entry name" value="FAD/NAD-bd_sf"/>
</dbReference>
<keyword evidence="7" id="KW-1133">Transmembrane helix</keyword>
<keyword evidence="2" id="KW-0285">Flavoprotein</keyword>
<evidence type="ECO:0000259" key="9">
    <source>
        <dbReference type="Pfam" id="PF04082"/>
    </source>
</evidence>
<keyword evidence="5" id="KW-0539">Nucleus</keyword>
<feature type="domain" description="FAD-binding" evidence="8">
    <location>
        <begin position="1430"/>
        <end position="1637"/>
    </location>
</feature>
<dbReference type="SUPFAM" id="SSF51905">
    <property type="entry name" value="FAD/NAD(P)-binding domain"/>
    <property type="match status" value="1"/>
</dbReference>
<dbReference type="Pfam" id="PF01494">
    <property type="entry name" value="FAD_binding_3"/>
    <property type="match status" value="1"/>
</dbReference>
<feature type="domain" description="Xylanolytic transcriptional activator regulatory" evidence="9">
    <location>
        <begin position="259"/>
        <end position="511"/>
    </location>
</feature>
<gene>
    <name evidence="10" type="ORF">O9K51_03933</name>
</gene>
<accession>A0AB34FVD4</accession>
<dbReference type="GO" id="GO:0016491">
    <property type="term" value="F:oxidoreductase activity"/>
    <property type="evidence" value="ECO:0007669"/>
    <property type="project" value="UniProtKB-KW"/>
</dbReference>
<feature type="region of interest" description="Disordered" evidence="6">
    <location>
        <begin position="1174"/>
        <end position="1195"/>
    </location>
</feature>
<dbReference type="GO" id="GO:0071949">
    <property type="term" value="F:FAD binding"/>
    <property type="evidence" value="ECO:0007669"/>
    <property type="project" value="InterPro"/>
</dbReference>
<dbReference type="Gene3D" id="3.50.50.60">
    <property type="entry name" value="FAD/NAD(P)-binding domain"/>
    <property type="match status" value="1"/>
</dbReference>
<feature type="region of interest" description="Disordered" evidence="6">
    <location>
        <begin position="1"/>
        <end position="111"/>
    </location>
</feature>
<feature type="compositionally biased region" description="Low complexity" evidence="6">
    <location>
        <begin position="1077"/>
        <end position="1093"/>
    </location>
</feature>
<organism evidence="10 11">
    <name type="scientific">Purpureocillium lavendulum</name>
    <dbReference type="NCBI Taxonomy" id="1247861"/>
    <lineage>
        <taxon>Eukaryota</taxon>
        <taxon>Fungi</taxon>
        <taxon>Dikarya</taxon>
        <taxon>Ascomycota</taxon>
        <taxon>Pezizomycotina</taxon>
        <taxon>Sordariomycetes</taxon>
        <taxon>Hypocreomycetidae</taxon>
        <taxon>Hypocreales</taxon>
        <taxon>Ophiocordycipitaceae</taxon>
        <taxon>Purpureocillium</taxon>
    </lineage>
</organism>
<dbReference type="Pfam" id="PF04082">
    <property type="entry name" value="Fungal_trans"/>
    <property type="match status" value="1"/>
</dbReference>
<dbReference type="InterPro" id="IPR025337">
    <property type="entry name" value="Questin_oxidase-like"/>
</dbReference>
<dbReference type="PANTHER" id="PTHR35870:SF1">
    <property type="entry name" value="PROTEIN, PUTATIVE (AFU_ORTHOLOGUE AFUA_5G03330)-RELATED"/>
    <property type="match status" value="1"/>
</dbReference>
<evidence type="ECO:0000256" key="7">
    <source>
        <dbReference type="SAM" id="Phobius"/>
    </source>
</evidence>
<evidence type="ECO:0000313" key="11">
    <source>
        <dbReference type="Proteomes" id="UP001163105"/>
    </source>
</evidence>
<dbReference type="PANTHER" id="PTHR35870">
    <property type="entry name" value="PROTEIN, PUTATIVE (AFU_ORTHOLOGUE AFUA_5G03330)-RELATED"/>
    <property type="match status" value="1"/>
</dbReference>
<reference evidence="10" key="1">
    <citation type="submission" date="2023-01" db="EMBL/GenBank/DDBJ databases">
        <title>The growth and conidiation of Purpureocillium lavendulum are regulated by nitrogen source and histone H3K14 acetylation.</title>
        <authorList>
            <person name="Tang P."/>
            <person name="Han J."/>
            <person name="Zhang C."/>
            <person name="Tang P."/>
            <person name="Qi F."/>
            <person name="Zhang K."/>
            <person name="Liang L."/>
        </authorList>
    </citation>
    <scope>NUCLEOTIDE SEQUENCE</scope>
    <source>
        <strain evidence="10">YMF1.00683</strain>
    </source>
</reference>
<dbReference type="Pfam" id="PF07690">
    <property type="entry name" value="MFS_1"/>
    <property type="match status" value="1"/>
</dbReference>
<dbReference type="GO" id="GO:0006351">
    <property type="term" value="P:DNA-templated transcription"/>
    <property type="evidence" value="ECO:0007669"/>
    <property type="project" value="InterPro"/>
</dbReference>
<dbReference type="GO" id="GO:0022857">
    <property type="term" value="F:transmembrane transporter activity"/>
    <property type="evidence" value="ECO:0007669"/>
    <property type="project" value="InterPro"/>
</dbReference>
<keyword evidence="4" id="KW-0560">Oxidoreductase</keyword>
<feature type="compositionally biased region" description="Basic and acidic residues" evidence="6">
    <location>
        <begin position="160"/>
        <end position="184"/>
    </location>
</feature>
<feature type="transmembrane region" description="Helical" evidence="7">
    <location>
        <begin position="979"/>
        <end position="1000"/>
    </location>
</feature>
<dbReference type="GO" id="GO:0003677">
    <property type="term" value="F:DNA binding"/>
    <property type="evidence" value="ECO:0007669"/>
    <property type="project" value="InterPro"/>
</dbReference>
<evidence type="ECO:0000256" key="2">
    <source>
        <dbReference type="ARBA" id="ARBA00022630"/>
    </source>
</evidence>
<dbReference type="Proteomes" id="UP001163105">
    <property type="component" value="Unassembled WGS sequence"/>
</dbReference>
<feature type="transmembrane region" description="Helical" evidence="7">
    <location>
        <begin position="951"/>
        <end position="972"/>
    </location>
</feature>
<protein>
    <submittedName>
        <fullName evidence="10">Uncharacterized protein</fullName>
    </submittedName>
</protein>
<feature type="region of interest" description="Disordered" evidence="6">
    <location>
        <begin position="1112"/>
        <end position="1151"/>
    </location>
</feature>
<comment type="subcellular location">
    <subcellularLocation>
        <location evidence="1">Membrane</location>
        <topology evidence="1">Multi-pass membrane protein</topology>
    </subcellularLocation>
</comment>